<dbReference type="Pfam" id="PF00400">
    <property type="entry name" value="WD40"/>
    <property type="match status" value="2"/>
</dbReference>
<feature type="compositionally biased region" description="Basic and acidic residues" evidence="11">
    <location>
        <begin position="26"/>
        <end position="36"/>
    </location>
</feature>
<evidence type="ECO:0000256" key="2">
    <source>
        <dbReference type="ARBA" id="ARBA00004141"/>
    </source>
</evidence>
<feature type="compositionally biased region" description="Acidic residues" evidence="11">
    <location>
        <begin position="1007"/>
        <end position="1016"/>
    </location>
</feature>
<keyword evidence="5 12" id="KW-0812">Transmembrane</keyword>
<keyword evidence="8 12" id="KW-0472">Membrane</keyword>
<dbReference type="GO" id="GO:0046873">
    <property type="term" value="F:metal ion transmembrane transporter activity"/>
    <property type="evidence" value="ECO:0007669"/>
    <property type="project" value="InterPro"/>
</dbReference>
<comment type="caution">
    <text evidence="13">The sequence shown here is derived from an EMBL/GenBank/DDBJ whole genome shotgun (WGS) entry which is preliminary data.</text>
</comment>
<dbReference type="NCBIfam" id="NF037982">
    <property type="entry name" value="Nramp_1"/>
    <property type="match status" value="1"/>
</dbReference>
<proteinExistence type="inferred from homology"/>
<feature type="transmembrane region" description="Helical" evidence="12">
    <location>
        <begin position="92"/>
        <end position="114"/>
    </location>
</feature>
<dbReference type="PANTHER" id="PTHR44040">
    <property type="entry name" value="RETINOBLASTOMA-BINDING PROTEIN 5"/>
    <property type="match status" value="1"/>
</dbReference>
<dbReference type="InterPro" id="IPR001680">
    <property type="entry name" value="WD40_rpt"/>
</dbReference>
<dbReference type="InterPro" id="IPR001046">
    <property type="entry name" value="NRAMP_fam"/>
</dbReference>
<feature type="repeat" description="WD" evidence="10">
    <location>
        <begin position="522"/>
        <end position="556"/>
    </location>
</feature>
<dbReference type="GO" id="GO:0048188">
    <property type="term" value="C:Set1C/COMPASS complex"/>
    <property type="evidence" value="ECO:0007669"/>
    <property type="project" value="InterPro"/>
</dbReference>
<keyword evidence="4 10" id="KW-0853">WD repeat</keyword>
<evidence type="ECO:0000313" key="14">
    <source>
        <dbReference type="Proteomes" id="UP000287651"/>
    </source>
</evidence>
<evidence type="ECO:0000256" key="1">
    <source>
        <dbReference type="ARBA" id="ARBA00004123"/>
    </source>
</evidence>
<sequence length="1016" mass="110440">MASHGKEVAAPLLSSSGARDSDDESERAYESDEKVEISTSDDELSPAAGALDGPPRPFSWRKLWRFMGPGFLMCIAFLDPGNLEGDLQAGAIAGYSLLWLLLWATAMGLLIQLLSARLGVATGRHLAELCREEYPQWARLALWLMAETALIGADIQEVIGSSIAIKTLSGGAIPLWVGLLNDLFRLVLAGVVVPKLSSRTIRQAVGVVGCVIMPYNVFLHSALVQSRKVDTRKESRIREAINYYSIECTVALLISFLINVCVTAVFAKGFHGSEVARNIGLENAGNFLQEKYGGKIFPILYIWGIGLLASGQSSTIAGTYAGQFIMGGFLNLRLKKWVRALITRSCAIVPTIVVALFFDTGEATMDILNEWLNVLQAIQIPFALIPLLTLVSKEQVMGTFRIGRVTEVVTWVVVAFLISINGYLLLSFLSAEVHGTLMTSILCAALPMYVSFVIYLILQGSSLHSRLALAVRKSFSSSTGNSVNASCLSGLAGCANGSCVIWDFETRGVAKELRDKACVAPITSVCWSKYGHYLLASATDKSLTLWNVMNGEKITHITLQQTTLHARLHPGSCTPSLCLACPLSSAPILVDLNNGSSTVLPVSVTDNTNGNAVSHPRNKFSDGSLPFTPTAASFDKHGDLIYLGNSKGEILIVDSNNIRVNALIPIPGGSVVKDIVFSRNGQYLLTNSNDRVIRVYENLLPTKGAAKELEIMSDTNDKFPRIEKLKEVGTKCLRLSREFQDAVTKIQWKAPCFSGDGEWVIGASASKGEHKLYIWDRAGHLVKILEGPKEALIDLAWHPLRPLVVSVSVAGLVYIWAKDYTENWSAFAPDFKELEENEEYVEREDEFDLMPESEKVKELVINQDEEVDILTVEKDSAFSDSDASQEELCFLPAVPLPDVPEQQDKCLGSSLKLGDSNHTGSLFSVEAAQNGQAILPASSPFEVVGNSTPEEAVGTAGLKRKRKPSAKGMELQAEKGRKPQTKNKASGKLSKPKSRSGDGIDTNGSVLEDDVTDEYL</sequence>
<keyword evidence="9" id="KW-0539">Nucleus</keyword>
<feature type="transmembrane region" description="Helical" evidence="12">
    <location>
        <begin position="337"/>
        <end position="358"/>
    </location>
</feature>
<evidence type="ECO:0000256" key="8">
    <source>
        <dbReference type="ARBA" id="ARBA00023136"/>
    </source>
</evidence>
<feature type="transmembrane region" description="Helical" evidence="12">
    <location>
        <begin position="244"/>
        <end position="267"/>
    </location>
</feature>
<dbReference type="Proteomes" id="UP000287651">
    <property type="component" value="Unassembled WGS sequence"/>
</dbReference>
<comment type="similarity">
    <text evidence="3">Belongs to the NRAMP (TC 2.A.55) family.</text>
</comment>
<evidence type="ECO:0000256" key="10">
    <source>
        <dbReference type="PROSITE-ProRule" id="PRU00221"/>
    </source>
</evidence>
<reference evidence="13 14" key="1">
    <citation type="journal article" date="2014" name="Agronomy (Basel)">
        <title>A Draft Genome Sequence for Ensete ventricosum, the Drought-Tolerant Tree Against Hunger.</title>
        <authorList>
            <person name="Harrison J."/>
            <person name="Moore K.A."/>
            <person name="Paszkiewicz K."/>
            <person name="Jones T."/>
            <person name="Grant M."/>
            <person name="Ambacheew D."/>
            <person name="Muzemil S."/>
            <person name="Studholme D.J."/>
        </authorList>
    </citation>
    <scope>NUCLEOTIDE SEQUENCE [LARGE SCALE GENOMIC DNA]</scope>
</reference>
<organism evidence="13 14">
    <name type="scientific">Ensete ventricosum</name>
    <name type="common">Abyssinian banana</name>
    <name type="synonym">Musa ensete</name>
    <dbReference type="NCBI Taxonomy" id="4639"/>
    <lineage>
        <taxon>Eukaryota</taxon>
        <taxon>Viridiplantae</taxon>
        <taxon>Streptophyta</taxon>
        <taxon>Embryophyta</taxon>
        <taxon>Tracheophyta</taxon>
        <taxon>Spermatophyta</taxon>
        <taxon>Magnoliopsida</taxon>
        <taxon>Liliopsida</taxon>
        <taxon>Zingiberales</taxon>
        <taxon>Musaceae</taxon>
        <taxon>Ensete</taxon>
    </lineage>
</organism>
<gene>
    <name evidence="13" type="ORF">B296_00022613</name>
</gene>
<feature type="region of interest" description="Disordered" evidence="11">
    <location>
        <begin position="1"/>
        <end position="51"/>
    </location>
</feature>
<name>A0A427AB88_ENSVE</name>
<feature type="transmembrane region" description="Helical" evidence="12">
    <location>
        <begin position="408"/>
        <end position="431"/>
    </location>
</feature>
<evidence type="ECO:0000256" key="7">
    <source>
        <dbReference type="ARBA" id="ARBA00022989"/>
    </source>
</evidence>
<evidence type="ECO:0000256" key="3">
    <source>
        <dbReference type="ARBA" id="ARBA00009965"/>
    </source>
</evidence>
<dbReference type="PANTHER" id="PTHR44040:SF1">
    <property type="entry name" value="RETINOBLASTOMA-BINDING PROTEIN 5"/>
    <property type="match status" value="1"/>
</dbReference>
<accession>A0A427AB88</accession>
<evidence type="ECO:0000256" key="6">
    <source>
        <dbReference type="ARBA" id="ARBA00022737"/>
    </source>
</evidence>
<evidence type="ECO:0000256" key="4">
    <source>
        <dbReference type="ARBA" id="ARBA00022574"/>
    </source>
</evidence>
<keyword evidence="6" id="KW-0677">Repeat</keyword>
<dbReference type="GO" id="GO:0016020">
    <property type="term" value="C:membrane"/>
    <property type="evidence" value="ECO:0007669"/>
    <property type="project" value="UniProtKB-SubCell"/>
</dbReference>
<feature type="transmembrane region" description="Helical" evidence="12">
    <location>
        <begin position="63"/>
        <end position="80"/>
    </location>
</feature>
<dbReference type="PROSITE" id="PS50082">
    <property type="entry name" value="WD_REPEATS_2"/>
    <property type="match status" value="1"/>
</dbReference>
<dbReference type="Pfam" id="PF01566">
    <property type="entry name" value="Nramp"/>
    <property type="match status" value="2"/>
</dbReference>
<dbReference type="PROSITE" id="PS00678">
    <property type="entry name" value="WD_REPEATS_1"/>
    <property type="match status" value="1"/>
</dbReference>
<dbReference type="Gene3D" id="2.130.10.10">
    <property type="entry name" value="YVTN repeat-like/Quinoprotein amine dehydrogenase"/>
    <property type="match status" value="2"/>
</dbReference>
<dbReference type="PRINTS" id="PR00447">
    <property type="entry name" value="NATRESASSCMP"/>
</dbReference>
<dbReference type="SMART" id="SM00320">
    <property type="entry name" value="WD40"/>
    <property type="match status" value="3"/>
</dbReference>
<feature type="region of interest" description="Disordered" evidence="11">
    <location>
        <begin position="940"/>
        <end position="1016"/>
    </location>
</feature>
<dbReference type="SUPFAM" id="SSF50978">
    <property type="entry name" value="WD40 repeat-like"/>
    <property type="match status" value="1"/>
</dbReference>
<protein>
    <submittedName>
        <fullName evidence="13">Uncharacterized protein</fullName>
    </submittedName>
</protein>
<dbReference type="InterPro" id="IPR015943">
    <property type="entry name" value="WD40/YVTN_repeat-like_dom_sf"/>
</dbReference>
<evidence type="ECO:0000256" key="12">
    <source>
        <dbReference type="SAM" id="Phobius"/>
    </source>
</evidence>
<comment type="subcellular location">
    <subcellularLocation>
        <location evidence="2">Membrane</location>
        <topology evidence="2">Multi-pass membrane protein</topology>
    </subcellularLocation>
    <subcellularLocation>
        <location evidence="1">Nucleus</location>
    </subcellularLocation>
</comment>
<feature type="transmembrane region" description="Helical" evidence="12">
    <location>
        <begin position="204"/>
        <end position="223"/>
    </location>
</feature>
<evidence type="ECO:0000256" key="5">
    <source>
        <dbReference type="ARBA" id="ARBA00022692"/>
    </source>
</evidence>
<evidence type="ECO:0000256" key="9">
    <source>
        <dbReference type="ARBA" id="ARBA00023242"/>
    </source>
</evidence>
<dbReference type="AlphaFoldDB" id="A0A427AB88"/>
<feature type="transmembrane region" description="Helical" evidence="12">
    <location>
        <begin position="300"/>
        <end position="325"/>
    </location>
</feature>
<dbReference type="InterPro" id="IPR036322">
    <property type="entry name" value="WD40_repeat_dom_sf"/>
</dbReference>
<evidence type="ECO:0000313" key="13">
    <source>
        <dbReference type="EMBL" id="RRT73498.1"/>
    </source>
</evidence>
<feature type="transmembrane region" description="Helical" evidence="12">
    <location>
        <begin position="437"/>
        <end position="458"/>
    </location>
</feature>
<dbReference type="FunFam" id="2.130.10.10:FF:000649">
    <property type="entry name" value="Compass component swd1"/>
    <property type="match status" value="1"/>
</dbReference>
<dbReference type="InterPro" id="IPR019775">
    <property type="entry name" value="WD40_repeat_CS"/>
</dbReference>
<dbReference type="EMBL" id="AMZH03003079">
    <property type="protein sequence ID" value="RRT73498.1"/>
    <property type="molecule type" value="Genomic_DNA"/>
</dbReference>
<keyword evidence="7 12" id="KW-1133">Transmembrane helix</keyword>
<dbReference type="InterPro" id="IPR037850">
    <property type="entry name" value="RBBP5/Swd1"/>
</dbReference>
<evidence type="ECO:0000256" key="11">
    <source>
        <dbReference type="SAM" id="MobiDB-lite"/>
    </source>
</evidence>